<dbReference type="RefSeq" id="XP_056071009.1">
    <property type="nucleotide sequence ID" value="XM_056213742.1"/>
</dbReference>
<dbReference type="AlphaFoldDB" id="A0A9W8XM78"/>
<keyword evidence="3" id="KW-0999">Mitochondrion inner membrane</keyword>
<evidence type="ECO:0000256" key="1">
    <source>
        <dbReference type="ARBA" id="ARBA00004141"/>
    </source>
</evidence>
<proteinExistence type="predicted"/>
<feature type="region of interest" description="Disordered" evidence="6">
    <location>
        <begin position="202"/>
        <end position="246"/>
    </location>
</feature>
<dbReference type="OrthoDB" id="3692823at2759"/>
<accession>A0A9W8XM78</accession>
<keyword evidence="5" id="KW-0472">Membrane</keyword>
<reference evidence="7" key="1">
    <citation type="submission" date="2022-10" db="EMBL/GenBank/DDBJ databases">
        <title>Tapping the CABI collections for fungal endophytes: first genome assemblies for Collariella, Neodidymelliopsis, Ascochyta clinopodiicola, Didymella pomorum, Didymosphaeria variabile, Neocosmospora piperis and Neocucurbitaria cava.</title>
        <authorList>
            <person name="Hill R."/>
        </authorList>
    </citation>
    <scope>NUCLEOTIDE SEQUENCE</scope>
    <source>
        <strain evidence="7">IMI 356815</strain>
    </source>
</reference>
<keyword evidence="2" id="KW-0812">Transmembrane</keyword>
<dbReference type="SUPFAM" id="SSF103506">
    <property type="entry name" value="Mitochondrial carrier"/>
    <property type="match status" value="1"/>
</dbReference>
<evidence type="ECO:0000256" key="5">
    <source>
        <dbReference type="ARBA" id="ARBA00023136"/>
    </source>
</evidence>
<evidence type="ECO:0000313" key="7">
    <source>
        <dbReference type="EMBL" id="KAJ4353235.1"/>
    </source>
</evidence>
<evidence type="ECO:0000256" key="6">
    <source>
        <dbReference type="SAM" id="MobiDB-lite"/>
    </source>
</evidence>
<feature type="region of interest" description="Disordered" evidence="6">
    <location>
        <begin position="464"/>
        <end position="502"/>
    </location>
</feature>
<name>A0A9W8XM78_9PLEO</name>
<organism evidence="7 8">
    <name type="scientific">Didymosphaeria variabile</name>
    <dbReference type="NCBI Taxonomy" id="1932322"/>
    <lineage>
        <taxon>Eukaryota</taxon>
        <taxon>Fungi</taxon>
        <taxon>Dikarya</taxon>
        <taxon>Ascomycota</taxon>
        <taxon>Pezizomycotina</taxon>
        <taxon>Dothideomycetes</taxon>
        <taxon>Pleosporomycetidae</taxon>
        <taxon>Pleosporales</taxon>
        <taxon>Massarineae</taxon>
        <taxon>Didymosphaeriaceae</taxon>
        <taxon>Didymosphaeria</taxon>
    </lineage>
</organism>
<dbReference type="EMBL" id="JAPEUX010000004">
    <property type="protein sequence ID" value="KAJ4353235.1"/>
    <property type="molecule type" value="Genomic_DNA"/>
</dbReference>
<evidence type="ECO:0000256" key="2">
    <source>
        <dbReference type="ARBA" id="ARBA00022692"/>
    </source>
</evidence>
<keyword evidence="4" id="KW-1133">Transmembrane helix</keyword>
<sequence length="707" mass="76388">MFERLKEAIKDHRDRTGTRTGTILESGLITAVSAGAAGSVAAVVTTPIDVVKTRIMLSAVDDAVQEVSSQQKSAKASSDGLVDAFGKTVESSKATAKSAVKSLNPLVSSEEKGKKNHRFVVDSTFNPNCTLTPPQLSNFAVSTMGSLTPRPYGGSSSMPLLPSYTEGEAEQDHAMEISWGQVLQDIQLSPGYQLLFKNTGFIPSQPRRNANSEPRDSQLVAGRGENSTSSPRSDETIRTGDGLESSGVAVALTRPHSRQYELISPFDGTQSLGHNSVPQLSACAPVFQPTVQTGNVAVVERTDTPQEYPIVYGPNLPDLRGDADKHEFTHNHLKSSTLSAIGDSNLDSPLSNRPSGDIIGRLSLGQGARDVSQTMPKVRGNLHQRRVSSKFSFVPVLPSPLGPGHFTDDLGSDFSGLVSPAPAATPLLRPPNPHWHTAQGPRTATPTPSAVPFSWAQSTPVSYSPFDTSPASDPFVEHHPPIPSSSSYTPLRRRAPTPQTPQCHDSFQHTLLHPVTGDSSHSPTLIPPPPFIPNLAVSLAEPSPSSRARLDAQKVLRKAWIESKTHHLAATMRAAVLAKHQHERTQSPADYEAWICAQALFQEAWDVDRLTEERRNLTLPDGMRALKTGPGTLPCDRPCDGMGEEEGGVLGFKMALMERICAEVVVKEDACVMEAEYLNDGERRIVRKAVMIDVARGVEKRLGRQMR</sequence>
<dbReference type="InterPro" id="IPR018108">
    <property type="entry name" value="MCP_transmembrane"/>
</dbReference>
<dbReference type="Gene3D" id="1.50.40.10">
    <property type="entry name" value="Mitochondrial carrier domain"/>
    <property type="match status" value="1"/>
</dbReference>
<keyword evidence="3" id="KW-0496">Mitochondrion</keyword>
<protein>
    <submittedName>
        <fullName evidence="7">Uncharacterized protein</fullName>
    </submittedName>
</protein>
<evidence type="ECO:0000256" key="4">
    <source>
        <dbReference type="ARBA" id="ARBA00022989"/>
    </source>
</evidence>
<feature type="region of interest" description="Disordered" evidence="6">
    <location>
        <begin position="421"/>
        <end position="450"/>
    </location>
</feature>
<dbReference type="Pfam" id="PF00153">
    <property type="entry name" value="Mito_carr"/>
    <property type="match status" value="1"/>
</dbReference>
<comment type="caution">
    <text evidence="7">The sequence shown here is derived from an EMBL/GenBank/DDBJ whole genome shotgun (WGS) entry which is preliminary data.</text>
</comment>
<keyword evidence="8" id="KW-1185">Reference proteome</keyword>
<dbReference type="Proteomes" id="UP001140513">
    <property type="component" value="Unassembled WGS sequence"/>
</dbReference>
<evidence type="ECO:0000256" key="3">
    <source>
        <dbReference type="ARBA" id="ARBA00022792"/>
    </source>
</evidence>
<comment type="subcellular location">
    <subcellularLocation>
        <location evidence="1">Membrane</location>
        <topology evidence="1">Multi-pass membrane protein</topology>
    </subcellularLocation>
</comment>
<evidence type="ECO:0000313" key="8">
    <source>
        <dbReference type="Proteomes" id="UP001140513"/>
    </source>
</evidence>
<dbReference type="GeneID" id="80908492"/>
<dbReference type="GO" id="GO:0016020">
    <property type="term" value="C:membrane"/>
    <property type="evidence" value="ECO:0007669"/>
    <property type="project" value="UniProtKB-SubCell"/>
</dbReference>
<gene>
    <name evidence="7" type="ORF">N0V89_004962</name>
</gene>
<dbReference type="InterPro" id="IPR023395">
    <property type="entry name" value="MCP_dom_sf"/>
</dbReference>